<name>X1B9V1_9ZZZZ</name>
<dbReference type="InterPro" id="IPR048634">
    <property type="entry name" value="SecD_SecF_C"/>
</dbReference>
<evidence type="ECO:0000256" key="6">
    <source>
        <dbReference type="ARBA" id="ARBA00022989"/>
    </source>
</evidence>
<dbReference type="Pfam" id="PF22599">
    <property type="entry name" value="SecDF_P1_head"/>
    <property type="match status" value="1"/>
</dbReference>
<evidence type="ECO:0000256" key="7">
    <source>
        <dbReference type="ARBA" id="ARBA00023010"/>
    </source>
</evidence>
<sequence>RIFVDNDGDFVVFLVKDEQGNLDYIDEEGNPVDIEELKQAEEQIIAELAPYSPALLSWIPARGDDGTQLTGSFLDEATAYADAGIAGIETGVGIRWNEEGGIIFDQIAQRLYGGPTYLSPKQELGIFLDDTLISHPWIRQPAYGGTGAITGRFAPEEVTRLAILLESGALPMPLEKPPLYQQKVSATLGADFIHMSMMAGLIGIMLVMLFMGIYYRLPGGLASLSLTFYVALVLSIFKLIPVTLTLAGIGGFVLSIGMAVDANILIFERMKEELRLGRTLGAAVESGFSRAWPAIRDSNITTFIICGI</sequence>
<dbReference type="Gene3D" id="3.30.1360.200">
    <property type="match status" value="1"/>
</dbReference>
<evidence type="ECO:0000259" key="11">
    <source>
        <dbReference type="Pfam" id="PF22599"/>
    </source>
</evidence>
<feature type="non-terminal residue" evidence="12">
    <location>
        <position position="1"/>
    </location>
</feature>
<dbReference type="AlphaFoldDB" id="X1B9V1"/>
<evidence type="ECO:0000256" key="1">
    <source>
        <dbReference type="ARBA" id="ARBA00004651"/>
    </source>
</evidence>
<protein>
    <recommendedName>
        <fullName evidence="13">Protein translocase subunit SecD</fullName>
    </recommendedName>
</protein>
<dbReference type="PANTHER" id="PTHR30081">
    <property type="entry name" value="PROTEIN-EXPORT MEMBRANE PROTEIN SEC"/>
    <property type="match status" value="1"/>
</dbReference>
<organism evidence="12">
    <name type="scientific">marine sediment metagenome</name>
    <dbReference type="NCBI Taxonomy" id="412755"/>
    <lineage>
        <taxon>unclassified sequences</taxon>
        <taxon>metagenomes</taxon>
        <taxon>ecological metagenomes</taxon>
    </lineage>
</organism>
<dbReference type="SUPFAM" id="SSF82866">
    <property type="entry name" value="Multidrug efflux transporter AcrB transmembrane domain"/>
    <property type="match status" value="1"/>
</dbReference>
<reference evidence="12" key="1">
    <citation type="journal article" date="2014" name="Front. Microbiol.">
        <title>High frequency of phylogenetically diverse reductive dehalogenase-homologous genes in deep subseafloor sedimentary metagenomes.</title>
        <authorList>
            <person name="Kawai M."/>
            <person name="Futagami T."/>
            <person name="Toyoda A."/>
            <person name="Takaki Y."/>
            <person name="Nishi S."/>
            <person name="Hori S."/>
            <person name="Arai W."/>
            <person name="Tsubouchi T."/>
            <person name="Morono Y."/>
            <person name="Uchiyama I."/>
            <person name="Ito T."/>
            <person name="Fujiyama A."/>
            <person name="Inagaki F."/>
            <person name="Takami H."/>
        </authorList>
    </citation>
    <scope>NUCLEOTIDE SEQUENCE</scope>
    <source>
        <strain evidence="12">Expedition CK06-06</strain>
    </source>
</reference>
<comment type="subcellular location">
    <subcellularLocation>
        <location evidence="1">Cell membrane</location>
        <topology evidence="1">Multi-pass membrane protein</topology>
    </subcellularLocation>
</comment>
<dbReference type="InterPro" id="IPR054384">
    <property type="entry name" value="SecDF_P1_head"/>
</dbReference>
<feature type="domain" description="SecDF P1 head subdomain" evidence="11">
    <location>
        <begin position="68"/>
        <end position="171"/>
    </location>
</feature>
<dbReference type="Pfam" id="PF02355">
    <property type="entry name" value="SecD_SecF_C"/>
    <property type="match status" value="1"/>
</dbReference>
<evidence type="ECO:0008006" key="13">
    <source>
        <dbReference type="Google" id="ProtNLM"/>
    </source>
</evidence>
<feature type="transmembrane region" description="Helical" evidence="9">
    <location>
        <begin position="221"/>
        <end position="240"/>
    </location>
</feature>
<feature type="non-terminal residue" evidence="12">
    <location>
        <position position="308"/>
    </location>
</feature>
<accession>X1B9V1</accession>
<dbReference type="InterPro" id="IPR055344">
    <property type="entry name" value="SecD_SecF_C_bact"/>
</dbReference>
<dbReference type="NCBIfam" id="TIGR00916">
    <property type="entry name" value="2A0604s01"/>
    <property type="match status" value="1"/>
</dbReference>
<keyword evidence="4 9" id="KW-0812">Transmembrane</keyword>
<gene>
    <name evidence="12" type="ORF">S01H4_23834</name>
</gene>
<keyword evidence="3" id="KW-1003">Cell membrane</keyword>
<dbReference type="GO" id="GO:0015031">
    <property type="term" value="P:protein transport"/>
    <property type="evidence" value="ECO:0007669"/>
    <property type="project" value="UniProtKB-KW"/>
</dbReference>
<dbReference type="Gene3D" id="1.20.1640.10">
    <property type="entry name" value="Multidrug efflux transporter AcrB transmembrane domain"/>
    <property type="match status" value="1"/>
</dbReference>
<dbReference type="InterPro" id="IPR022813">
    <property type="entry name" value="SecD/SecF_arch_bac"/>
</dbReference>
<evidence type="ECO:0000256" key="3">
    <source>
        <dbReference type="ARBA" id="ARBA00022475"/>
    </source>
</evidence>
<keyword evidence="8 9" id="KW-0472">Membrane</keyword>
<evidence type="ECO:0000256" key="4">
    <source>
        <dbReference type="ARBA" id="ARBA00022692"/>
    </source>
</evidence>
<dbReference type="GO" id="GO:0005886">
    <property type="term" value="C:plasma membrane"/>
    <property type="evidence" value="ECO:0007669"/>
    <property type="project" value="UniProtKB-SubCell"/>
</dbReference>
<dbReference type="EMBL" id="BART01011113">
    <property type="protein sequence ID" value="GAG80908.1"/>
    <property type="molecule type" value="Genomic_DNA"/>
</dbReference>
<comment type="caution">
    <text evidence="12">The sequence shown here is derived from an EMBL/GenBank/DDBJ whole genome shotgun (WGS) entry which is preliminary data.</text>
</comment>
<feature type="transmembrane region" description="Helical" evidence="9">
    <location>
        <begin position="192"/>
        <end position="214"/>
    </location>
</feature>
<keyword evidence="6 9" id="KW-1133">Transmembrane helix</keyword>
<feature type="transmembrane region" description="Helical" evidence="9">
    <location>
        <begin position="246"/>
        <end position="267"/>
    </location>
</feature>
<evidence type="ECO:0000256" key="8">
    <source>
        <dbReference type="ARBA" id="ARBA00023136"/>
    </source>
</evidence>
<keyword evidence="5" id="KW-0653">Protein transport</keyword>
<evidence type="ECO:0000313" key="12">
    <source>
        <dbReference type="EMBL" id="GAG80908.1"/>
    </source>
</evidence>
<dbReference type="PANTHER" id="PTHR30081:SF1">
    <property type="entry name" value="PROTEIN TRANSLOCASE SUBUNIT SECD"/>
    <property type="match status" value="1"/>
</dbReference>
<evidence type="ECO:0000256" key="2">
    <source>
        <dbReference type="ARBA" id="ARBA00022448"/>
    </source>
</evidence>
<evidence type="ECO:0000256" key="5">
    <source>
        <dbReference type="ARBA" id="ARBA00022927"/>
    </source>
</evidence>
<keyword evidence="7" id="KW-0811">Translocation</keyword>
<evidence type="ECO:0000259" key="10">
    <source>
        <dbReference type="Pfam" id="PF02355"/>
    </source>
</evidence>
<keyword evidence="2" id="KW-0813">Transport</keyword>
<proteinExistence type="predicted"/>
<feature type="domain" description="Protein export membrane protein SecD/SecF C-terminal" evidence="10">
    <location>
        <begin position="182"/>
        <end position="276"/>
    </location>
</feature>
<evidence type="ECO:0000256" key="9">
    <source>
        <dbReference type="SAM" id="Phobius"/>
    </source>
</evidence>